<feature type="transmembrane region" description="Helical" evidence="5">
    <location>
        <begin position="232"/>
        <end position="253"/>
    </location>
</feature>
<evidence type="ECO:0000256" key="2">
    <source>
        <dbReference type="ARBA" id="ARBA00022692"/>
    </source>
</evidence>
<feature type="transmembrane region" description="Helical" evidence="5">
    <location>
        <begin position="168"/>
        <end position="191"/>
    </location>
</feature>
<dbReference type="GO" id="GO:0016020">
    <property type="term" value="C:membrane"/>
    <property type="evidence" value="ECO:0007669"/>
    <property type="project" value="UniProtKB-SubCell"/>
</dbReference>
<dbReference type="InterPro" id="IPR037185">
    <property type="entry name" value="EmrE-like"/>
</dbReference>
<evidence type="ECO:0000313" key="8">
    <source>
        <dbReference type="Proteomes" id="UP001595821"/>
    </source>
</evidence>
<dbReference type="EMBL" id="JBHSDJ010000003">
    <property type="protein sequence ID" value="MFC4245932.1"/>
    <property type="molecule type" value="Genomic_DNA"/>
</dbReference>
<evidence type="ECO:0000256" key="3">
    <source>
        <dbReference type="ARBA" id="ARBA00022989"/>
    </source>
</evidence>
<feature type="domain" description="EamA" evidence="6">
    <location>
        <begin position="169"/>
        <end position="304"/>
    </location>
</feature>
<dbReference type="AlphaFoldDB" id="A0ABD5NVF8"/>
<evidence type="ECO:0000259" key="6">
    <source>
        <dbReference type="Pfam" id="PF00892"/>
    </source>
</evidence>
<comment type="subcellular location">
    <subcellularLocation>
        <location evidence="1">Membrane</location>
        <topology evidence="1">Multi-pass membrane protein</topology>
    </subcellularLocation>
</comment>
<dbReference type="PANTHER" id="PTHR32322">
    <property type="entry name" value="INNER MEMBRANE TRANSPORTER"/>
    <property type="match status" value="1"/>
</dbReference>
<feature type="transmembrane region" description="Helical" evidence="5">
    <location>
        <begin position="203"/>
        <end position="220"/>
    </location>
</feature>
<proteinExistence type="predicted"/>
<feature type="transmembrane region" description="Helical" evidence="5">
    <location>
        <begin position="145"/>
        <end position="162"/>
    </location>
</feature>
<dbReference type="InterPro" id="IPR050638">
    <property type="entry name" value="AA-Vitamin_Transporters"/>
</dbReference>
<dbReference type="SUPFAM" id="SSF103481">
    <property type="entry name" value="Multidrug resistance efflux transporter EmrE"/>
    <property type="match status" value="2"/>
</dbReference>
<dbReference type="PANTHER" id="PTHR32322:SF2">
    <property type="entry name" value="EAMA DOMAIN-CONTAINING PROTEIN"/>
    <property type="match status" value="1"/>
</dbReference>
<reference evidence="7 8" key="1">
    <citation type="journal article" date="2014" name="Int. J. Syst. Evol. Microbiol.">
        <title>Complete genome sequence of Corynebacterium casei LMG S-19264T (=DSM 44701T), isolated from a smear-ripened cheese.</title>
        <authorList>
            <consortium name="US DOE Joint Genome Institute (JGI-PGF)"/>
            <person name="Walter F."/>
            <person name="Albersmeier A."/>
            <person name="Kalinowski J."/>
            <person name="Ruckert C."/>
        </authorList>
    </citation>
    <scope>NUCLEOTIDE SEQUENCE [LARGE SCALE GENOMIC DNA]</scope>
    <source>
        <strain evidence="7 8">IBRC-M 10912</strain>
    </source>
</reference>
<keyword evidence="3 5" id="KW-1133">Transmembrane helix</keyword>
<accession>A0ABD5NVF8</accession>
<evidence type="ECO:0000256" key="4">
    <source>
        <dbReference type="ARBA" id="ARBA00023136"/>
    </source>
</evidence>
<dbReference type="RefSeq" id="WP_246968254.1">
    <property type="nucleotide sequence ID" value="NZ_CP095397.1"/>
</dbReference>
<gene>
    <name evidence="7" type="ORF">ACFOZ7_02760</name>
</gene>
<keyword evidence="2 5" id="KW-0812">Transmembrane</keyword>
<dbReference type="InterPro" id="IPR000620">
    <property type="entry name" value="EamA_dom"/>
</dbReference>
<keyword evidence="4 5" id="KW-0472">Membrane</keyword>
<feature type="transmembrane region" description="Helical" evidence="5">
    <location>
        <begin position="21"/>
        <end position="42"/>
    </location>
</feature>
<feature type="transmembrane region" description="Helical" evidence="5">
    <location>
        <begin position="112"/>
        <end position="133"/>
    </location>
</feature>
<dbReference type="Proteomes" id="UP001595821">
    <property type="component" value="Unassembled WGS sequence"/>
</dbReference>
<dbReference type="Pfam" id="PF00892">
    <property type="entry name" value="EamA"/>
    <property type="match status" value="2"/>
</dbReference>
<sequence length="314" mass="32086">MTTLSFDASGVVRRFVVALAVRYRACLLFVATAVVMGCGYVAIRVGTETVPPAFLAAVRFDLSAAILLSYAVTRGRWYPQARADVAAILLLGGLVFAGTIGFLFVGQQYTTASTAAIVMSLGPVLTALVASALVPEECLSRTDALGVGLGLVGAVVLVYPSPGGIDGGMGVVFVLCAVVCSSLGTVLLSLLETTLSTPALTGWGALLGGLVLHLVSVGLAEPVGTVRWQPGAVVAVLYLAVVVSVGGYVAYLLLLAEVGPARSSLTSYASPVVATVVGWSILGEVVTAVTLLGFFVTTAGFVATNWSLIDGRSR</sequence>
<feature type="transmembrane region" description="Helical" evidence="5">
    <location>
        <begin position="288"/>
        <end position="309"/>
    </location>
</feature>
<organism evidence="7 8">
    <name type="scientific">Natribaculum luteum</name>
    <dbReference type="NCBI Taxonomy" id="1586232"/>
    <lineage>
        <taxon>Archaea</taxon>
        <taxon>Methanobacteriati</taxon>
        <taxon>Methanobacteriota</taxon>
        <taxon>Stenosarchaea group</taxon>
        <taxon>Halobacteria</taxon>
        <taxon>Halobacteriales</taxon>
        <taxon>Natrialbaceae</taxon>
        <taxon>Natribaculum</taxon>
    </lineage>
</organism>
<feature type="transmembrane region" description="Helical" evidence="5">
    <location>
        <begin position="85"/>
        <end position="106"/>
    </location>
</feature>
<dbReference type="GeneID" id="71855107"/>
<feature type="domain" description="EamA" evidence="6">
    <location>
        <begin position="25"/>
        <end position="158"/>
    </location>
</feature>
<evidence type="ECO:0000313" key="7">
    <source>
        <dbReference type="EMBL" id="MFC4245932.1"/>
    </source>
</evidence>
<evidence type="ECO:0000256" key="1">
    <source>
        <dbReference type="ARBA" id="ARBA00004141"/>
    </source>
</evidence>
<name>A0ABD5NVF8_9EURY</name>
<comment type="caution">
    <text evidence="7">The sequence shown here is derived from an EMBL/GenBank/DDBJ whole genome shotgun (WGS) entry which is preliminary data.</text>
</comment>
<feature type="transmembrane region" description="Helical" evidence="5">
    <location>
        <begin position="265"/>
        <end position="282"/>
    </location>
</feature>
<protein>
    <submittedName>
        <fullName evidence="7">DMT family transporter</fullName>
    </submittedName>
</protein>
<evidence type="ECO:0000256" key="5">
    <source>
        <dbReference type="SAM" id="Phobius"/>
    </source>
</evidence>
<feature type="transmembrane region" description="Helical" evidence="5">
    <location>
        <begin position="54"/>
        <end position="73"/>
    </location>
</feature>